<dbReference type="AlphaFoldDB" id="A0A3B0BCI7"/>
<name>A0A3B0BCI7_9BACL</name>
<proteinExistence type="predicted"/>
<evidence type="ECO:0000259" key="1">
    <source>
        <dbReference type="Pfam" id="PF07833"/>
    </source>
</evidence>
<keyword evidence="3" id="KW-1185">Reference proteome</keyword>
<dbReference type="InterPro" id="IPR036582">
    <property type="entry name" value="Mao_N_sf"/>
</dbReference>
<dbReference type="EMBL" id="RBAH01000032">
    <property type="protein sequence ID" value="RKN70159.1"/>
    <property type="molecule type" value="Genomic_DNA"/>
</dbReference>
<dbReference type="SUPFAM" id="SSF55383">
    <property type="entry name" value="Copper amine oxidase, domain N"/>
    <property type="match status" value="1"/>
</dbReference>
<dbReference type="Proteomes" id="UP000282311">
    <property type="component" value="Unassembled WGS sequence"/>
</dbReference>
<dbReference type="InterPro" id="IPR012854">
    <property type="entry name" value="Cu_amine_oxidase-like_N"/>
</dbReference>
<dbReference type="InterPro" id="IPR008969">
    <property type="entry name" value="CarboxyPept-like_regulatory"/>
</dbReference>
<evidence type="ECO:0000313" key="2">
    <source>
        <dbReference type="EMBL" id="RKN70159.1"/>
    </source>
</evidence>
<sequence length="406" mass="43998">MTWRPEIPHGEECSTLFRTWNVGYRLSAKAASLMTVLSLVIAMVCQTGAAAAPKEISIYYKDQLVTFQEAPPILMDGRTLVPFRSLLETLGFEVDWRSVGGVSKATGTKEGLVIELTIDNKTALVNGRKVELDVPAQIVEGRTMVPLRFVSEESGYEVAYADTGDKIVIRISDKADAVTKDGTAANRGNDIVEPYVLKGVAVDSAGRPIRKATIYADNQLLYNSNEIAVTDANGRYRIELSRMATTWNASGEAAIELNGVSSTVELTPDNDDPFAGNTGAIRNFVMQTATGSVIFHMADLWDPADITLPPPNREDVELTLEPVGESAGGAGKTYVGHGGVTNNGFGIKDVPIGRYKITARLLPKGKPAQNLLVRILDEGEFAKSLVTDFENTIGAFYRIEIELKLP</sequence>
<organism evidence="2 3">
    <name type="scientific">Paenibacillus ginsengarvi</name>
    <dbReference type="NCBI Taxonomy" id="400777"/>
    <lineage>
        <taxon>Bacteria</taxon>
        <taxon>Bacillati</taxon>
        <taxon>Bacillota</taxon>
        <taxon>Bacilli</taxon>
        <taxon>Bacillales</taxon>
        <taxon>Paenibacillaceae</taxon>
        <taxon>Paenibacillus</taxon>
    </lineage>
</organism>
<evidence type="ECO:0000313" key="3">
    <source>
        <dbReference type="Proteomes" id="UP000282311"/>
    </source>
</evidence>
<accession>A0A3B0BCI7</accession>
<dbReference type="Pfam" id="PF07833">
    <property type="entry name" value="Cu_amine_oxidN1"/>
    <property type="match status" value="1"/>
</dbReference>
<protein>
    <recommendedName>
        <fullName evidence="1">Copper amine oxidase-like N-terminal domain-containing protein</fullName>
    </recommendedName>
</protein>
<reference evidence="2 3" key="1">
    <citation type="journal article" date="2007" name="Int. J. Syst. Evol. Microbiol.">
        <title>Paenibacillus ginsengarvi sp. nov., isolated from soil from ginseng cultivation.</title>
        <authorList>
            <person name="Yoon M.H."/>
            <person name="Ten L.N."/>
            <person name="Im W.T."/>
        </authorList>
    </citation>
    <scope>NUCLEOTIDE SEQUENCE [LARGE SCALE GENOMIC DNA]</scope>
    <source>
        <strain evidence="2 3">KCTC 13059</strain>
    </source>
</reference>
<comment type="caution">
    <text evidence="2">The sequence shown here is derived from an EMBL/GenBank/DDBJ whole genome shotgun (WGS) entry which is preliminary data.</text>
</comment>
<feature type="domain" description="Copper amine oxidase-like N-terminal" evidence="1">
    <location>
        <begin position="63"/>
        <end position="168"/>
    </location>
</feature>
<dbReference type="SUPFAM" id="SSF49464">
    <property type="entry name" value="Carboxypeptidase regulatory domain-like"/>
    <property type="match status" value="1"/>
</dbReference>
<gene>
    <name evidence="2" type="ORF">D7M11_30900</name>
</gene>
<dbReference type="Gene3D" id="3.30.457.10">
    <property type="entry name" value="Copper amine oxidase-like, N-terminal domain"/>
    <property type="match status" value="1"/>
</dbReference>